<keyword evidence="4" id="KW-0805">Transcription regulation</keyword>
<dbReference type="Pfam" id="PF02885">
    <property type="entry name" value="Glycos_trans_3N"/>
    <property type="match status" value="1"/>
</dbReference>
<dbReference type="Gene3D" id="1.20.970.10">
    <property type="entry name" value="Transferase, Pyrimidine Nucleoside Phosphorylase, Chain C"/>
    <property type="match status" value="1"/>
</dbReference>
<protein>
    <submittedName>
        <fullName evidence="9">Glycosyl transferase family, a/b domain</fullName>
    </submittedName>
</protein>
<feature type="region of interest" description="Disordered" evidence="7">
    <location>
        <begin position="131"/>
        <end position="163"/>
    </location>
</feature>
<keyword evidence="6" id="KW-0804">Transcription</keyword>
<evidence type="ECO:0000256" key="7">
    <source>
        <dbReference type="SAM" id="MobiDB-lite"/>
    </source>
</evidence>
<dbReference type="GO" id="GO:0003700">
    <property type="term" value="F:DNA-binding transcription factor activity"/>
    <property type="evidence" value="ECO:0007669"/>
    <property type="project" value="InterPro"/>
</dbReference>
<evidence type="ECO:0000256" key="3">
    <source>
        <dbReference type="ARBA" id="ARBA00022679"/>
    </source>
</evidence>
<dbReference type="Proteomes" id="UP000199585">
    <property type="component" value="Unassembled WGS sequence"/>
</dbReference>
<dbReference type="SUPFAM" id="SSF46785">
    <property type="entry name" value="Winged helix' DNA-binding domain"/>
    <property type="match status" value="1"/>
</dbReference>
<evidence type="ECO:0000256" key="6">
    <source>
        <dbReference type="ARBA" id="ARBA00023163"/>
    </source>
</evidence>
<reference evidence="9 10" key="1">
    <citation type="submission" date="2016-10" db="EMBL/GenBank/DDBJ databases">
        <authorList>
            <person name="de Groot N.N."/>
        </authorList>
    </citation>
    <scope>NUCLEOTIDE SEQUENCE [LARGE SCALE GENOMIC DNA]</scope>
    <source>
        <strain evidence="9 10">DSM 16213</strain>
    </source>
</reference>
<evidence type="ECO:0000313" key="9">
    <source>
        <dbReference type="EMBL" id="SEN70524.1"/>
    </source>
</evidence>
<dbReference type="PROSITE" id="PS50931">
    <property type="entry name" value="HTH_LYSR"/>
    <property type="match status" value="1"/>
</dbReference>
<dbReference type="SUPFAM" id="SSF47648">
    <property type="entry name" value="Nucleoside phosphorylase/phosphoribosyltransferase N-terminal domain"/>
    <property type="match status" value="1"/>
</dbReference>
<feature type="region of interest" description="Disordered" evidence="7">
    <location>
        <begin position="1"/>
        <end position="22"/>
    </location>
</feature>
<dbReference type="GO" id="GO:0003677">
    <property type="term" value="F:DNA binding"/>
    <property type="evidence" value="ECO:0007669"/>
    <property type="project" value="UniProtKB-KW"/>
</dbReference>
<feature type="domain" description="HTH lysR-type" evidence="8">
    <location>
        <begin position="44"/>
        <end position="99"/>
    </location>
</feature>
<dbReference type="Gene3D" id="3.40.1030.10">
    <property type="entry name" value="Nucleoside phosphorylase/phosphoribosyltransferase catalytic domain"/>
    <property type="match status" value="1"/>
</dbReference>
<dbReference type="InterPro" id="IPR036320">
    <property type="entry name" value="Glycosyl_Trfase_fam3_N_dom_sf"/>
</dbReference>
<evidence type="ECO:0000256" key="4">
    <source>
        <dbReference type="ARBA" id="ARBA00023015"/>
    </source>
</evidence>
<evidence type="ECO:0000256" key="5">
    <source>
        <dbReference type="ARBA" id="ARBA00023125"/>
    </source>
</evidence>
<dbReference type="InterPro" id="IPR017459">
    <property type="entry name" value="Glycosyl_Trfase_fam3_N_dom"/>
</dbReference>
<dbReference type="InterPro" id="IPR036390">
    <property type="entry name" value="WH_DNA-bd_sf"/>
</dbReference>
<name>A0A1H8IPI8_9RHOB</name>
<comment type="similarity">
    <text evidence="1">Belongs to the LysR transcriptional regulatory family.</text>
</comment>
<evidence type="ECO:0000256" key="1">
    <source>
        <dbReference type="ARBA" id="ARBA00009437"/>
    </source>
</evidence>
<feature type="compositionally biased region" description="Basic and acidic residues" evidence="7">
    <location>
        <begin position="1"/>
        <end position="13"/>
    </location>
</feature>
<dbReference type="AlphaFoldDB" id="A0A1H8IPI8"/>
<dbReference type="GO" id="GO:0016757">
    <property type="term" value="F:glycosyltransferase activity"/>
    <property type="evidence" value="ECO:0007669"/>
    <property type="project" value="UniProtKB-KW"/>
</dbReference>
<keyword evidence="3 9" id="KW-0808">Transferase</keyword>
<dbReference type="InterPro" id="IPR035902">
    <property type="entry name" value="Nuc_phospho_transferase"/>
</dbReference>
<feature type="compositionally biased region" description="Polar residues" evidence="7">
    <location>
        <begin position="147"/>
        <end position="158"/>
    </location>
</feature>
<dbReference type="STRING" id="245187.SAMN04488003_12726"/>
<evidence type="ECO:0000313" key="10">
    <source>
        <dbReference type="Proteomes" id="UP000199585"/>
    </source>
</evidence>
<proteinExistence type="inferred from homology"/>
<accession>A0A1H8IPI8</accession>
<dbReference type="Pfam" id="PF00126">
    <property type="entry name" value="HTH_1"/>
    <property type="match status" value="1"/>
</dbReference>
<dbReference type="Gene3D" id="1.10.10.10">
    <property type="entry name" value="Winged helix-like DNA-binding domain superfamily/Winged helix DNA-binding domain"/>
    <property type="match status" value="1"/>
</dbReference>
<dbReference type="SUPFAM" id="SSF52418">
    <property type="entry name" value="Nucleoside phosphorylase/phosphoribosyltransferase catalytic domain"/>
    <property type="match status" value="1"/>
</dbReference>
<dbReference type="PANTHER" id="PTHR30118:SF15">
    <property type="entry name" value="TRANSCRIPTIONAL REGULATORY PROTEIN"/>
    <property type="match status" value="1"/>
</dbReference>
<evidence type="ECO:0000259" key="8">
    <source>
        <dbReference type="PROSITE" id="PS50931"/>
    </source>
</evidence>
<keyword evidence="2" id="KW-0328">Glycosyltransferase</keyword>
<organism evidence="9 10">
    <name type="scientific">Loktanella fryxellensis</name>
    <dbReference type="NCBI Taxonomy" id="245187"/>
    <lineage>
        <taxon>Bacteria</taxon>
        <taxon>Pseudomonadati</taxon>
        <taxon>Pseudomonadota</taxon>
        <taxon>Alphaproteobacteria</taxon>
        <taxon>Rhodobacterales</taxon>
        <taxon>Roseobacteraceae</taxon>
        <taxon>Loktanella</taxon>
    </lineage>
</organism>
<keyword evidence="10" id="KW-1185">Reference proteome</keyword>
<dbReference type="InterPro" id="IPR036388">
    <property type="entry name" value="WH-like_DNA-bd_sf"/>
</dbReference>
<dbReference type="InterPro" id="IPR000847">
    <property type="entry name" value="LysR_HTH_N"/>
</dbReference>
<dbReference type="PANTHER" id="PTHR30118">
    <property type="entry name" value="HTH-TYPE TRANSCRIPTIONAL REGULATOR LEUO-RELATED"/>
    <property type="match status" value="1"/>
</dbReference>
<dbReference type="EMBL" id="FOCI01000027">
    <property type="protein sequence ID" value="SEN70524.1"/>
    <property type="molecule type" value="Genomic_DNA"/>
</dbReference>
<sequence length="493" mass="52371">MFQNDSKFRKPDGKQAGVPSTTDIRVNGAAKTADDLPSAPLARLRLIAALDALLSAGSVSGAARMLDMSAPAMSRLLAQLRQQFDDDILVRSGRLMVPTPRAVALRAQARRISRAADALMQGEDDTGWHTTAQRPDAVPVPNPPPLLTQTTWRDTPNGTDRDARTTDAQARLARLVAVAGGGPGRARTLRMAEAQEAFGTVLRGEADPVQIGALLVALQSRGMTAEELAGCVKASREGRDVSLPMRADLDWPAYVSPRNSRLPYFLLAARALADAGHRIALHGYAQAISQFGTVLDTLHIPVAGSRAAAAAHLASARIAFLPLPAIDPQLQAMTGLYPLLDMRSAINAVIPLLNPMAAPISVVAVASPGAARLCLATAAMLDGQLCCVTGHRDVVQATPHLAMSIHRSAALRDSDIYVASDPMRVRPRMPPGYNTREFAASLWSGDLKDANAEAIVCDTIACGLLALSDSHMGFVQARDEARDVWLRRGWGGA</sequence>
<keyword evidence="5" id="KW-0238">DNA-binding</keyword>
<evidence type="ECO:0000256" key="2">
    <source>
        <dbReference type="ARBA" id="ARBA00022676"/>
    </source>
</evidence>
<gene>
    <name evidence="9" type="ORF">SAMN04488003_12726</name>
</gene>
<dbReference type="InterPro" id="IPR050389">
    <property type="entry name" value="LysR-type_TF"/>
</dbReference>